<dbReference type="Proteomes" id="UP000054217">
    <property type="component" value="Unassembled WGS sequence"/>
</dbReference>
<keyword evidence="2" id="KW-1185">Reference proteome</keyword>
<gene>
    <name evidence="1" type="ORF">M404DRAFT_1003995</name>
</gene>
<organism evidence="1 2">
    <name type="scientific">Pisolithus tinctorius Marx 270</name>
    <dbReference type="NCBI Taxonomy" id="870435"/>
    <lineage>
        <taxon>Eukaryota</taxon>
        <taxon>Fungi</taxon>
        <taxon>Dikarya</taxon>
        <taxon>Basidiomycota</taxon>
        <taxon>Agaricomycotina</taxon>
        <taxon>Agaricomycetes</taxon>
        <taxon>Agaricomycetidae</taxon>
        <taxon>Boletales</taxon>
        <taxon>Sclerodermatineae</taxon>
        <taxon>Pisolithaceae</taxon>
        <taxon>Pisolithus</taxon>
    </lineage>
</organism>
<sequence length="52" mass="6081">MLLDCTPELLPSGYFHTAIHSTYVLAWTSAISRHFRYRSTLQRLYNLVPPSR</sequence>
<accession>A0A0C3JS31</accession>
<dbReference type="HOGENOM" id="CLU_3088242_0_0_1"/>
<reference evidence="2" key="2">
    <citation type="submission" date="2015-01" db="EMBL/GenBank/DDBJ databases">
        <title>Evolutionary Origins and Diversification of the Mycorrhizal Mutualists.</title>
        <authorList>
            <consortium name="DOE Joint Genome Institute"/>
            <consortium name="Mycorrhizal Genomics Consortium"/>
            <person name="Kohler A."/>
            <person name="Kuo A."/>
            <person name="Nagy L.G."/>
            <person name="Floudas D."/>
            <person name="Copeland A."/>
            <person name="Barry K.W."/>
            <person name="Cichocki N."/>
            <person name="Veneault-Fourrey C."/>
            <person name="LaButti K."/>
            <person name="Lindquist E.A."/>
            <person name="Lipzen A."/>
            <person name="Lundell T."/>
            <person name="Morin E."/>
            <person name="Murat C."/>
            <person name="Riley R."/>
            <person name="Ohm R."/>
            <person name="Sun H."/>
            <person name="Tunlid A."/>
            <person name="Henrissat B."/>
            <person name="Grigoriev I.V."/>
            <person name="Hibbett D.S."/>
            <person name="Martin F."/>
        </authorList>
    </citation>
    <scope>NUCLEOTIDE SEQUENCE [LARGE SCALE GENOMIC DNA]</scope>
    <source>
        <strain evidence="2">Marx 270</strain>
    </source>
</reference>
<proteinExistence type="predicted"/>
<reference evidence="1 2" key="1">
    <citation type="submission" date="2014-04" db="EMBL/GenBank/DDBJ databases">
        <authorList>
            <consortium name="DOE Joint Genome Institute"/>
            <person name="Kuo A."/>
            <person name="Kohler A."/>
            <person name="Costa M.D."/>
            <person name="Nagy L.G."/>
            <person name="Floudas D."/>
            <person name="Copeland A."/>
            <person name="Barry K.W."/>
            <person name="Cichocki N."/>
            <person name="Veneault-Fourrey C."/>
            <person name="LaButti K."/>
            <person name="Lindquist E.A."/>
            <person name="Lipzen A."/>
            <person name="Lundell T."/>
            <person name="Morin E."/>
            <person name="Murat C."/>
            <person name="Sun H."/>
            <person name="Tunlid A."/>
            <person name="Henrissat B."/>
            <person name="Grigoriev I.V."/>
            <person name="Hibbett D.S."/>
            <person name="Martin F."/>
            <person name="Nordberg H.P."/>
            <person name="Cantor M.N."/>
            <person name="Hua S.X."/>
        </authorList>
    </citation>
    <scope>NUCLEOTIDE SEQUENCE [LARGE SCALE GENOMIC DNA]</scope>
    <source>
        <strain evidence="1 2">Marx 270</strain>
    </source>
</reference>
<name>A0A0C3JS31_PISTI</name>
<dbReference type="EMBL" id="KN831997">
    <property type="protein sequence ID" value="KIO00292.1"/>
    <property type="molecule type" value="Genomic_DNA"/>
</dbReference>
<evidence type="ECO:0000313" key="1">
    <source>
        <dbReference type="EMBL" id="KIO00292.1"/>
    </source>
</evidence>
<protein>
    <submittedName>
        <fullName evidence="1">Uncharacterized protein</fullName>
    </submittedName>
</protein>
<dbReference type="AlphaFoldDB" id="A0A0C3JS31"/>
<dbReference type="InParanoid" id="A0A0C3JS31"/>
<evidence type="ECO:0000313" key="2">
    <source>
        <dbReference type="Proteomes" id="UP000054217"/>
    </source>
</evidence>